<dbReference type="RefSeq" id="WP_344423472.1">
    <property type="nucleotide sequence ID" value="NZ_BAAAQK010000023.1"/>
</dbReference>
<accession>A0ABN2NII1</accession>
<reference evidence="4 5" key="1">
    <citation type="journal article" date="2019" name="Int. J. Syst. Evol. Microbiol.">
        <title>The Global Catalogue of Microorganisms (GCM) 10K type strain sequencing project: providing services to taxonomists for standard genome sequencing and annotation.</title>
        <authorList>
            <consortium name="The Broad Institute Genomics Platform"/>
            <consortium name="The Broad Institute Genome Sequencing Center for Infectious Disease"/>
            <person name="Wu L."/>
            <person name="Ma J."/>
        </authorList>
    </citation>
    <scope>NUCLEOTIDE SEQUENCE [LARGE SCALE GENOMIC DNA]</scope>
    <source>
        <strain evidence="4 5">JCM 16009</strain>
    </source>
</reference>
<dbReference type="Proteomes" id="UP001500449">
    <property type="component" value="Unassembled WGS sequence"/>
</dbReference>
<feature type="region of interest" description="Disordered" evidence="1">
    <location>
        <begin position="101"/>
        <end position="183"/>
    </location>
</feature>
<feature type="compositionally biased region" description="Low complexity" evidence="1">
    <location>
        <begin position="440"/>
        <end position="458"/>
    </location>
</feature>
<sequence length="483" mass="48687">MPAGRWGSGDEWWDEGFDAPAGATSDEELAHELALAAALDRSRTDLSPDEETATRMRGDFFARLEAEWGAGPETEAEQTTRMAPIADVPIAPVSLPVAVGSAPVGSTTETTDLTADLRPDGPEGATRTSATGTRTLDSASPNGSDGGVTRKRRGGNKHVLPTDHPDNPGRATGSRGPGGRRPSLRRRVAVVGGAAMLAVVALAGGGALLSRNALPGDSLYAMKLMAEGTGSAFTWGDSAKAQRQLELAATRLQEVQDLRSRGQQADSADVEKAMAAFDSAASEGSRIMLAGAQPASDASLGDLGSWARAQSQRIAGMETAGAPLPGASRSKTLMNRLADRAEALQARSTCTEVSSGVDDLGPIPATGTCVPAASTTTRGGSPSNHAGDTARSGQPGATGTTSNPTGTTPPATGSTDPSATATPGQTEGGILPNLVGGEQSGTTTPNGSSSGSSGPSSTQKKDSLLPPVSIPPLLPGLPSITIG</sequence>
<evidence type="ECO:0000313" key="4">
    <source>
        <dbReference type="EMBL" id="GAA1868214.1"/>
    </source>
</evidence>
<keyword evidence="2" id="KW-0472">Membrane</keyword>
<feature type="compositionally biased region" description="Low complexity" evidence="1">
    <location>
        <begin position="124"/>
        <end position="135"/>
    </location>
</feature>
<proteinExistence type="predicted"/>
<keyword evidence="2" id="KW-0812">Transmembrane</keyword>
<keyword evidence="5" id="KW-1185">Reference proteome</keyword>
<gene>
    <name evidence="4" type="ORF">GCM10009836_55860</name>
</gene>
<dbReference type="Pfam" id="PF18915">
    <property type="entry name" value="DUF5667"/>
    <property type="match status" value="1"/>
</dbReference>
<evidence type="ECO:0000256" key="2">
    <source>
        <dbReference type="SAM" id="Phobius"/>
    </source>
</evidence>
<dbReference type="EMBL" id="BAAAQK010000023">
    <property type="protein sequence ID" value="GAA1868214.1"/>
    <property type="molecule type" value="Genomic_DNA"/>
</dbReference>
<evidence type="ECO:0000259" key="3">
    <source>
        <dbReference type="Pfam" id="PF18915"/>
    </source>
</evidence>
<feature type="transmembrane region" description="Helical" evidence="2">
    <location>
        <begin position="188"/>
        <end position="209"/>
    </location>
</feature>
<feature type="region of interest" description="Disordered" evidence="1">
    <location>
        <begin position="354"/>
        <end position="483"/>
    </location>
</feature>
<feature type="domain" description="DUF5667" evidence="3">
    <location>
        <begin position="213"/>
        <end position="287"/>
    </location>
</feature>
<comment type="caution">
    <text evidence="4">The sequence shown here is derived from an EMBL/GenBank/DDBJ whole genome shotgun (WGS) entry which is preliminary data.</text>
</comment>
<protein>
    <recommendedName>
        <fullName evidence="3">DUF5667 domain-containing protein</fullName>
    </recommendedName>
</protein>
<evidence type="ECO:0000313" key="5">
    <source>
        <dbReference type="Proteomes" id="UP001500449"/>
    </source>
</evidence>
<dbReference type="InterPro" id="IPR043725">
    <property type="entry name" value="DUF5667"/>
</dbReference>
<organism evidence="4 5">
    <name type="scientific">Pseudonocardia ailaonensis</name>
    <dbReference type="NCBI Taxonomy" id="367279"/>
    <lineage>
        <taxon>Bacteria</taxon>
        <taxon>Bacillati</taxon>
        <taxon>Actinomycetota</taxon>
        <taxon>Actinomycetes</taxon>
        <taxon>Pseudonocardiales</taxon>
        <taxon>Pseudonocardiaceae</taxon>
        <taxon>Pseudonocardia</taxon>
    </lineage>
</organism>
<feature type="compositionally biased region" description="Polar residues" evidence="1">
    <location>
        <begin position="373"/>
        <end position="386"/>
    </location>
</feature>
<evidence type="ECO:0000256" key="1">
    <source>
        <dbReference type="SAM" id="MobiDB-lite"/>
    </source>
</evidence>
<name>A0ABN2NII1_9PSEU</name>
<feature type="compositionally biased region" description="Low complexity" evidence="1">
    <location>
        <begin position="395"/>
        <end position="423"/>
    </location>
</feature>
<keyword evidence="2" id="KW-1133">Transmembrane helix</keyword>
<feature type="compositionally biased region" description="Polar residues" evidence="1">
    <location>
        <begin position="104"/>
        <end position="113"/>
    </location>
</feature>
<feature type="region of interest" description="Disordered" evidence="1">
    <location>
        <begin position="1"/>
        <end position="28"/>
    </location>
</feature>